<keyword evidence="1" id="KW-0175">Coiled coil</keyword>
<dbReference type="PANTHER" id="PTHR30121">
    <property type="entry name" value="UNCHARACTERIZED PROTEIN YJGR-RELATED"/>
    <property type="match status" value="1"/>
</dbReference>
<dbReference type="AlphaFoldDB" id="A0A347ZVI2"/>
<dbReference type="InterPro" id="IPR051162">
    <property type="entry name" value="T4SS_component"/>
</dbReference>
<dbReference type="PANTHER" id="PTHR30121:SF6">
    <property type="entry name" value="SLR6007 PROTEIN"/>
    <property type="match status" value="1"/>
</dbReference>
<organism evidence="2 3">
    <name type="scientific">Pelolinea submarina</name>
    <dbReference type="NCBI Taxonomy" id="913107"/>
    <lineage>
        <taxon>Bacteria</taxon>
        <taxon>Bacillati</taxon>
        <taxon>Chloroflexota</taxon>
        <taxon>Anaerolineae</taxon>
        <taxon>Anaerolineales</taxon>
        <taxon>Anaerolineaceae</taxon>
        <taxon>Pelolinea</taxon>
    </lineage>
</organism>
<sequence length="779" mass="85840">MSSNKEFYLGKIFDLKKGVLTDDVLSYDPPDLTTHAIVTGMTGSGKTGLCIGLLEEAALQGIPAIMVDPKGDLTNLLLTFPDLKAEDFEPWMDPASAAREDKTTAQTAAETAAMWKKGLADWNLGSKNIQELKDAVERKIYTPGSSSGIPVSILASFEAPQLSWDENEETLRDKISDTVTAVLTLIGLKEIDPLRSREHILLSNIIEYNWKQGISLDLQNLILQTQNPPLEKLGAFAIDDFFPKKERGELAMLLNSFLASPSFQPWIEGQPLDIEKMLYTDDGKPRHSVFFLAHLNDSERMFFITLLYSAVDTWMRKQSGTGSLRALVYFDEIHGYLPPVANPPSKPLIIRLLKMARAFGVGLVLSTQNPVDVDYKALSNTGTWMIGRLQTDQDKQRLLDGLESAAGGIQRSEYDKLISSLGKRVFLYHNVHEKKPAIFGTRWAMSYLAGPLTLTQVPALNALAGAQPYEAAAKPAQKSTPTATPRSAESAAAESAVGSGVPQYFLTADAAELKPCLLAIAEVRYLSRSPSVNASRVISALVDDPRETGQKWEDFVSELGQKDISNSAPAKAKLANLPGFMQKSSWWSTQEKEFEHWIFETDTVSVRSSKTLGISAGPEVSDVEFLKQAQAAAADKAQAEIKKLETSNRSKETVLNGKVERAQAKVDKLEKEATSRNIDTALKVGETLLKFASKKKLTGVSSSATKFRMSSDAKGRLEEAKAALEDLQEQLKELQQTLEDEKQAIQDKWQAEVDNIDEVKLTPTKQNIRITHFGIGWKS</sequence>
<comment type="caution">
    <text evidence="2">The sequence shown here is derived from an EMBL/GenBank/DDBJ whole genome shotgun (WGS) entry which is preliminary data.</text>
</comment>
<proteinExistence type="predicted"/>
<dbReference type="OrthoDB" id="9758751at2"/>
<dbReference type="Gene3D" id="3.40.50.300">
    <property type="entry name" value="P-loop containing nucleotide triphosphate hydrolases"/>
    <property type="match status" value="2"/>
</dbReference>
<dbReference type="RefSeq" id="WP_116225491.1">
    <property type="nucleotide sequence ID" value="NZ_AP018437.1"/>
</dbReference>
<keyword evidence="3" id="KW-1185">Reference proteome</keyword>
<dbReference type="InterPro" id="IPR027417">
    <property type="entry name" value="P-loop_NTPase"/>
</dbReference>
<dbReference type="EMBL" id="QUMS01000003">
    <property type="protein sequence ID" value="REG07010.1"/>
    <property type="molecule type" value="Genomic_DNA"/>
</dbReference>
<reference evidence="2 3" key="1">
    <citation type="submission" date="2018-08" db="EMBL/GenBank/DDBJ databases">
        <title>Genomic Encyclopedia of Type Strains, Phase IV (KMG-IV): sequencing the most valuable type-strain genomes for metagenomic binning, comparative biology and taxonomic classification.</title>
        <authorList>
            <person name="Goeker M."/>
        </authorList>
    </citation>
    <scope>NUCLEOTIDE SEQUENCE [LARGE SCALE GENOMIC DNA]</scope>
    <source>
        <strain evidence="2 3">DSM 23923</strain>
    </source>
</reference>
<evidence type="ECO:0000313" key="2">
    <source>
        <dbReference type="EMBL" id="REG07010.1"/>
    </source>
</evidence>
<dbReference type="Proteomes" id="UP000256388">
    <property type="component" value="Unassembled WGS sequence"/>
</dbReference>
<protein>
    <submittedName>
        <fullName evidence="2">Type IV secretion system coupling TraD/TrwB family protein</fullName>
    </submittedName>
</protein>
<feature type="coiled-coil region" evidence="1">
    <location>
        <begin position="627"/>
        <end position="679"/>
    </location>
</feature>
<dbReference type="SUPFAM" id="SSF52540">
    <property type="entry name" value="P-loop containing nucleoside triphosphate hydrolases"/>
    <property type="match status" value="1"/>
</dbReference>
<gene>
    <name evidence="2" type="ORF">DFR64_2212</name>
</gene>
<accession>A0A347ZVI2</accession>
<feature type="coiled-coil region" evidence="1">
    <location>
        <begin position="710"/>
        <end position="748"/>
    </location>
</feature>
<evidence type="ECO:0000313" key="3">
    <source>
        <dbReference type="Proteomes" id="UP000256388"/>
    </source>
</evidence>
<name>A0A347ZVI2_9CHLR</name>
<evidence type="ECO:0000256" key="1">
    <source>
        <dbReference type="SAM" id="Coils"/>
    </source>
</evidence>